<protein>
    <recommendedName>
        <fullName evidence="3">RNase H type-1 domain-containing protein</fullName>
    </recommendedName>
</protein>
<name>A0A8X6XVJ7_9ARAC</name>
<dbReference type="AlphaFoldDB" id="A0A8X6XVJ7"/>
<dbReference type="Proteomes" id="UP000886998">
    <property type="component" value="Unassembled WGS sequence"/>
</dbReference>
<evidence type="ECO:0000313" key="1">
    <source>
        <dbReference type="EMBL" id="GFY59410.1"/>
    </source>
</evidence>
<accession>A0A8X6XVJ7</accession>
<dbReference type="EMBL" id="BMAV01012601">
    <property type="protein sequence ID" value="GFY59410.1"/>
    <property type="molecule type" value="Genomic_DNA"/>
</dbReference>
<gene>
    <name evidence="1" type="ORF">TNIN_318601</name>
</gene>
<reference evidence="1" key="1">
    <citation type="submission" date="2020-08" db="EMBL/GenBank/DDBJ databases">
        <title>Multicomponent nature underlies the extraordinary mechanical properties of spider dragline silk.</title>
        <authorList>
            <person name="Kono N."/>
            <person name="Nakamura H."/>
            <person name="Mori M."/>
            <person name="Yoshida Y."/>
            <person name="Ohtoshi R."/>
            <person name="Malay A.D."/>
            <person name="Moran D.A.P."/>
            <person name="Tomita M."/>
            <person name="Numata K."/>
            <person name="Arakawa K."/>
        </authorList>
    </citation>
    <scope>NUCLEOTIDE SEQUENCE</scope>
</reference>
<sequence length="148" mass="17185">MPKLCDSGAAFQAIFSIEAPLSVDILKFQLLIGDLLQCHIGIAMQCIPSNCGIDWNENADCLVKKGTKIFQTSHNTVPFYSSKIIIKKYYREHFWSKFNQKNNQKGWFSKLLHIPKWPRDRAVADFRHWPRLPVQASKHDRHCQETTL</sequence>
<evidence type="ECO:0008006" key="3">
    <source>
        <dbReference type="Google" id="ProtNLM"/>
    </source>
</evidence>
<keyword evidence="2" id="KW-1185">Reference proteome</keyword>
<organism evidence="1 2">
    <name type="scientific">Trichonephila inaurata madagascariensis</name>
    <dbReference type="NCBI Taxonomy" id="2747483"/>
    <lineage>
        <taxon>Eukaryota</taxon>
        <taxon>Metazoa</taxon>
        <taxon>Ecdysozoa</taxon>
        <taxon>Arthropoda</taxon>
        <taxon>Chelicerata</taxon>
        <taxon>Arachnida</taxon>
        <taxon>Araneae</taxon>
        <taxon>Araneomorphae</taxon>
        <taxon>Entelegynae</taxon>
        <taxon>Araneoidea</taxon>
        <taxon>Nephilidae</taxon>
        <taxon>Trichonephila</taxon>
        <taxon>Trichonephila inaurata</taxon>
    </lineage>
</organism>
<evidence type="ECO:0000313" key="2">
    <source>
        <dbReference type="Proteomes" id="UP000886998"/>
    </source>
</evidence>
<proteinExistence type="predicted"/>
<comment type="caution">
    <text evidence="1">The sequence shown here is derived from an EMBL/GenBank/DDBJ whole genome shotgun (WGS) entry which is preliminary data.</text>
</comment>